<organism evidence="9 10">
    <name type="scientific">Penicillium citrinum</name>
    <dbReference type="NCBI Taxonomy" id="5077"/>
    <lineage>
        <taxon>Eukaryota</taxon>
        <taxon>Fungi</taxon>
        <taxon>Dikarya</taxon>
        <taxon>Ascomycota</taxon>
        <taxon>Pezizomycotina</taxon>
        <taxon>Eurotiomycetes</taxon>
        <taxon>Eurotiomycetidae</taxon>
        <taxon>Eurotiales</taxon>
        <taxon>Aspergillaceae</taxon>
        <taxon>Penicillium</taxon>
    </lineage>
</organism>
<dbReference type="AlphaFoldDB" id="A0A9W9PDL5"/>
<evidence type="ECO:0000313" key="10">
    <source>
        <dbReference type="Proteomes" id="UP001147733"/>
    </source>
</evidence>
<keyword evidence="3 7" id="KW-0812">Transmembrane</keyword>
<accession>A0A9W9PDL5</accession>
<dbReference type="InterPro" id="IPR011701">
    <property type="entry name" value="MFS"/>
</dbReference>
<dbReference type="GO" id="GO:0022857">
    <property type="term" value="F:transmembrane transporter activity"/>
    <property type="evidence" value="ECO:0007669"/>
    <property type="project" value="InterPro"/>
</dbReference>
<dbReference type="Gene3D" id="1.20.1250.20">
    <property type="entry name" value="MFS general substrate transporter like domains"/>
    <property type="match status" value="1"/>
</dbReference>
<feature type="compositionally biased region" description="Basic and acidic residues" evidence="6">
    <location>
        <begin position="43"/>
        <end position="56"/>
    </location>
</feature>
<dbReference type="CDD" id="cd17502">
    <property type="entry name" value="MFS_Azr1_MDR_like"/>
    <property type="match status" value="1"/>
</dbReference>
<evidence type="ECO:0000256" key="3">
    <source>
        <dbReference type="ARBA" id="ARBA00022692"/>
    </source>
</evidence>
<feature type="transmembrane region" description="Helical" evidence="7">
    <location>
        <begin position="316"/>
        <end position="337"/>
    </location>
</feature>
<feature type="transmembrane region" description="Helical" evidence="7">
    <location>
        <begin position="132"/>
        <end position="155"/>
    </location>
</feature>
<feature type="transmembrane region" description="Helical" evidence="7">
    <location>
        <begin position="226"/>
        <end position="246"/>
    </location>
</feature>
<evidence type="ECO:0000256" key="2">
    <source>
        <dbReference type="ARBA" id="ARBA00022448"/>
    </source>
</evidence>
<feature type="transmembrane region" description="Helical" evidence="7">
    <location>
        <begin position="516"/>
        <end position="535"/>
    </location>
</feature>
<feature type="transmembrane region" description="Helical" evidence="7">
    <location>
        <begin position="107"/>
        <end position="126"/>
    </location>
</feature>
<name>A0A9W9PDL5_PENCI</name>
<proteinExistence type="predicted"/>
<sequence>MTTRSQQQGHLRIGKTSNLLCDKSSESDDAGRHETPCDVQIEAGKDVDRPSEPKDLGIDATKSNKKGFALLMTVMALALSMFLVSLDMTIVATAIPRITDEFGGIDLVGWYGSAFFITLGGFQAAWGKIYKYFPLKISFLISIVLFEIGSLICGVAPNSLALIIGRAITGVGGAGISSGAFTIIAFSAPPKQRPAYIGILGASYGIAAAVGPLIGGAFTSHATWRWCFYINLPIGGVSGMIILLFYRPPPPSSLLNEDLKEKLLQMDLPGAFLLIGAMVCYWTLVGFGVLLTVYVVVQWVQKERAAMVGRLFERNVILAMIYIDLLAGTFFLLVYYLPIYFQVVSGVSAAESGIRNLPLILAQSIATILSGIALSKFQRPQPFLLFGAGVTAIGSGLLYTLHIGSSSGKWIGFQILTGIGIGWCFQVPVVTAQSTAAPSDLPSVTGMVLTVQTLGGSVFVSAGQSALDNVLLKSLPNISGIDPKVVLKTGSTELRQAFSSAQLSEILVAYMKGLKAAFLVAIIASSTATVVSMGVRRTKLAGSLPPTAV</sequence>
<dbReference type="GeneID" id="81378481"/>
<feature type="compositionally biased region" description="Polar residues" evidence="6">
    <location>
        <begin position="1"/>
        <end position="19"/>
    </location>
</feature>
<feature type="transmembrane region" description="Helical" evidence="7">
    <location>
        <begin position="357"/>
        <end position="374"/>
    </location>
</feature>
<evidence type="ECO:0000256" key="4">
    <source>
        <dbReference type="ARBA" id="ARBA00022989"/>
    </source>
</evidence>
<dbReference type="GO" id="GO:0005886">
    <property type="term" value="C:plasma membrane"/>
    <property type="evidence" value="ECO:0007669"/>
    <property type="project" value="TreeGrafter"/>
</dbReference>
<keyword evidence="10" id="KW-1185">Reference proteome</keyword>
<dbReference type="EMBL" id="JAPQKT010000001">
    <property type="protein sequence ID" value="KAJ5242067.1"/>
    <property type="molecule type" value="Genomic_DNA"/>
</dbReference>
<reference evidence="9" key="2">
    <citation type="journal article" date="2023" name="IMA Fungus">
        <title>Comparative genomic study of the Penicillium genus elucidates a diverse pangenome and 15 lateral gene transfer events.</title>
        <authorList>
            <person name="Petersen C."/>
            <person name="Sorensen T."/>
            <person name="Nielsen M.R."/>
            <person name="Sondergaard T.E."/>
            <person name="Sorensen J.L."/>
            <person name="Fitzpatrick D.A."/>
            <person name="Frisvad J.C."/>
            <person name="Nielsen K.L."/>
        </authorList>
    </citation>
    <scope>NUCLEOTIDE SEQUENCE</scope>
    <source>
        <strain evidence="9">IBT 23319</strain>
    </source>
</reference>
<comment type="subcellular location">
    <subcellularLocation>
        <location evidence="1">Membrane</location>
        <topology evidence="1">Multi-pass membrane protein</topology>
    </subcellularLocation>
</comment>
<dbReference type="RefSeq" id="XP_056505071.1">
    <property type="nucleotide sequence ID" value="XM_056639314.1"/>
</dbReference>
<dbReference type="Pfam" id="PF07690">
    <property type="entry name" value="MFS_1"/>
    <property type="match status" value="1"/>
</dbReference>
<feature type="transmembrane region" description="Helical" evidence="7">
    <location>
        <begin position="194"/>
        <end position="214"/>
    </location>
</feature>
<evidence type="ECO:0000256" key="6">
    <source>
        <dbReference type="SAM" id="MobiDB-lite"/>
    </source>
</evidence>
<dbReference type="PROSITE" id="PS50850">
    <property type="entry name" value="MFS"/>
    <property type="match status" value="1"/>
</dbReference>
<keyword evidence="5 7" id="KW-0472">Membrane</keyword>
<keyword evidence="2" id="KW-0813">Transport</keyword>
<feature type="transmembrane region" description="Helical" evidence="7">
    <location>
        <begin position="68"/>
        <end position="95"/>
    </location>
</feature>
<dbReference type="SUPFAM" id="SSF103473">
    <property type="entry name" value="MFS general substrate transporter"/>
    <property type="match status" value="1"/>
</dbReference>
<evidence type="ECO:0000256" key="1">
    <source>
        <dbReference type="ARBA" id="ARBA00004141"/>
    </source>
</evidence>
<feature type="transmembrane region" description="Helical" evidence="7">
    <location>
        <begin position="383"/>
        <end position="404"/>
    </location>
</feature>
<dbReference type="PANTHER" id="PTHR23501:SF177">
    <property type="entry name" value="MAJOR FACILITATOR SUPERFAMILY (MFS) PROFILE DOMAIN-CONTAINING PROTEIN-RELATED"/>
    <property type="match status" value="1"/>
</dbReference>
<feature type="region of interest" description="Disordered" evidence="6">
    <location>
        <begin position="1"/>
        <end position="56"/>
    </location>
</feature>
<evidence type="ECO:0000256" key="7">
    <source>
        <dbReference type="SAM" id="Phobius"/>
    </source>
</evidence>
<dbReference type="InterPro" id="IPR036259">
    <property type="entry name" value="MFS_trans_sf"/>
</dbReference>
<feature type="transmembrane region" description="Helical" evidence="7">
    <location>
        <begin position="167"/>
        <end position="188"/>
    </location>
</feature>
<evidence type="ECO:0000313" key="9">
    <source>
        <dbReference type="EMBL" id="KAJ5242067.1"/>
    </source>
</evidence>
<keyword evidence="4 7" id="KW-1133">Transmembrane helix</keyword>
<gene>
    <name evidence="9" type="ORF">N7469_000394</name>
</gene>
<dbReference type="FunFam" id="1.20.1250.20:FF:000196">
    <property type="entry name" value="MFS toxin efflux pump (AflT)"/>
    <property type="match status" value="1"/>
</dbReference>
<evidence type="ECO:0000256" key="5">
    <source>
        <dbReference type="ARBA" id="ARBA00023136"/>
    </source>
</evidence>
<reference evidence="9" key="1">
    <citation type="submission" date="2022-11" db="EMBL/GenBank/DDBJ databases">
        <authorList>
            <person name="Petersen C."/>
        </authorList>
    </citation>
    <scope>NUCLEOTIDE SEQUENCE</scope>
    <source>
        <strain evidence="9">IBT 23319</strain>
    </source>
</reference>
<protein>
    <submittedName>
        <fullName evidence="9">Major facilitator superfamily domain-containing protein</fullName>
    </submittedName>
</protein>
<feature type="transmembrane region" description="Helical" evidence="7">
    <location>
        <begin position="410"/>
        <end position="432"/>
    </location>
</feature>
<dbReference type="Proteomes" id="UP001147733">
    <property type="component" value="Unassembled WGS sequence"/>
</dbReference>
<feature type="transmembrane region" description="Helical" evidence="7">
    <location>
        <begin position="271"/>
        <end position="296"/>
    </location>
</feature>
<dbReference type="OrthoDB" id="10021397at2759"/>
<feature type="domain" description="Major facilitator superfamily (MFS) profile" evidence="8">
    <location>
        <begin position="73"/>
        <end position="539"/>
    </location>
</feature>
<dbReference type="PANTHER" id="PTHR23501">
    <property type="entry name" value="MAJOR FACILITATOR SUPERFAMILY"/>
    <property type="match status" value="1"/>
</dbReference>
<comment type="caution">
    <text evidence="9">The sequence shown here is derived from an EMBL/GenBank/DDBJ whole genome shotgun (WGS) entry which is preliminary data.</text>
</comment>
<feature type="compositionally biased region" description="Basic and acidic residues" evidence="6">
    <location>
        <begin position="23"/>
        <end position="36"/>
    </location>
</feature>
<dbReference type="InterPro" id="IPR020846">
    <property type="entry name" value="MFS_dom"/>
</dbReference>
<evidence type="ECO:0000259" key="8">
    <source>
        <dbReference type="PROSITE" id="PS50850"/>
    </source>
</evidence>